<evidence type="ECO:0000313" key="3">
    <source>
        <dbReference type="EMBL" id="MBV2133794.1"/>
    </source>
</evidence>
<evidence type="ECO:0000256" key="1">
    <source>
        <dbReference type="SAM" id="MobiDB-lite"/>
    </source>
</evidence>
<dbReference type="EMBL" id="JAHRGL010000040">
    <property type="protein sequence ID" value="MBV2133794.1"/>
    <property type="molecule type" value="Genomic_DNA"/>
</dbReference>
<dbReference type="Pfam" id="PF07963">
    <property type="entry name" value="N_methyl"/>
    <property type="match status" value="1"/>
</dbReference>
<feature type="transmembrane region" description="Helical" evidence="2">
    <location>
        <begin position="12"/>
        <end position="33"/>
    </location>
</feature>
<feature type="compositionally biased region" description="Polar residues" evidence="1">
    <location>
        <begin position="333"/>
        <end position="342"/>
    </location>
</feature>
<proteinExistence type="predicted"/>
<dbReference type="RefSeq" id="WP_217682241.1">
    <property type="nucleotide sequence ID" value="NZ_JAHRGL010000040.1"/>
</dbReference>
<keyword evidence="2" id="KW-0812">Transmembrane</keyword>
<organism evidence="3 4">
    <name type="scientific">Geopseudomonas aromaticivorans</name>
    <dbReference type="NCBI Taxonomy" id="2849492"/>
    <lineage>
        <taxon>Bacteria</taxon>
        <taxon>Pseudomonadati</taxon>
        <taxon>Pseudomonadota</taxon>
        <taxon>Gammaproteobacteria</taxon>
        <taxon>Pseudomonadales</taxon>
        <taxon>Pseudomonadaceae</taxon>
        <taxon>Geopseudomonas</taxon>
    </lineage>
</organism>
<comment type="caution">
    <text evidence="3">The sequence shown here is derived from an EMBL/GenBank/DDBJ whole genome shotgun (WGS) entry which is preliminary data.</text>
</comment>
<gene>
    <name evidence="3" type="ORF">KRX52_13515</name>
</gene>
<dbReference type="InterPro" id="IPR012902">
    <property type="entry name" value="N_methyl_site"/>
</dbReference>
<evidence type="ECO:0000256" key="2">
    <source>
        <dbReference type="SAM" id="Phobius"/>
    </source>
</evidence>
<dbReference type="Proteomes" id="UP000813068">
    <property type="component" value="Unassembled WGS sequence"/>
</dbReference>
<feature type="region of interest" description="Disordered" evidence="1">
    <location>
        <begin position="321"/>
        <end position="342"/>
    </location>
</feature>
<name>A0ABS6MYB7_9GAMM</name>
<accession>A0ABS6MYB7</accession>
<dbReference type="InterPro" id="IPR032092">
    <property type="entry name" value="PilW"/>
</dbReference>
<keyword evidence="2" id="KW-1133">Transmembrane helix</keyword>
<dbReference type="Pfam" id="PF16074">
    <property type="entry name" value="PilW"/>
    <property type="match status" value="1"/>
</dbReference>
<evidence type="ECO:0000313" key="4">
    <source>
        <dbReference type="Proteomes" id="UP000813068"/>
    </source>
</evidence>
<sequence length="342" mass="36794">MTAMRNMGYRQGAFTLVEMMVAMLLGIMILLAVSEVFVNNNRTRIEIENTTRQIENGRYAMQLLEGELANTGFFGEWSGAVPPAVGSPTVTACLSSEDDVRKAVNVPVFGGGALTAGSTDCMTGFKAGNDYLAVRRTSTCAVGDAECDGFESGRYHLQVSACEDDDPGEILLQVASVVADMDATQRDCTSQAPVYRFLSRLYYVRDDNVLMRAELGAGAYVSTPLVDGIERLHFEYGIDSAGADGEVDKFVSEPTAAQWANVVAIRIWLLARNLEPTPGYTDDRSYTMGNEAAYTPADGFKRQLYTSTVRLNNVAGRRESPVVAGAAGAEEPSAQTPSAPAI</sequence>
<protein>
    <submittedName>
        <fullName evidence="3">PilW family protein</fullName>
    </submittedName>
</protein>
<keyword evidence="2" id="KW-0472">Membrane</keyword>
<reference evidence="3 4" key="1">
    <citation type="submission" date="2021-06" db="EMBL/GenBank/DDBJ databases">
        <title>Differences between aerobic and microaerobic xylene degrading microbial communities.</title>
        <authorList>
            <person name="Banerjee S."/>
            <person name="Tancsics A."/>
        </authorList>
    </citation>
    <scope>NUCLEOTIDE SEQUENCE [LARGE SCALE GENOMIC DNA]</scope>
    <source>
        <strain evidence="3 4">MAP12</strain>
    </source>
</reference>
<keyword evidence="4" id="KW-1185">Reference proteome</keyword>